<comment type="caution">
    <text evidence="1">The sequence shown here is derived from an EMBL/GenBank/DDBJ whole genome shotgun (WGS) entry which is preliminary data.</text>
</comment>
<dbReference type="AlphaFoldDB" id="A0A0F9F2T6"/>
<dbReference type="Pfam" id="PF03592">
    <property type="entry name" value="Terminase_2"/>
    <property type="match status" value="1"/>
</dbReference>
<reference evidence="1" key="1">
    <citation type="journal article" date="2015" name="Nature">
        <title>Complex archaea that bridge the gap between prokaryotes and eukaryotes.</title>
        <authorList>
            <person name="Spang A."/>
            <person name="Saw J.H."/>
            <person name="Jorgensen S.L."/>
            <person name="Zaremba-Niedzwiedzka K."/>
            <person name="Martijn J."/>
            <person name="Lind A.E."/>
            <person name="van Eijk R."/>
            <person name="Schleper C."/>
            <person name="Guy L."/>
            <person name="Ettema T.J."/>
        </authorList>
    </citation>
    <scope>NUCLEOTIDE SEQUENCE</scope>
</reference>
<proteinExistence type="predicted"/>
<dbReference type="EMBL" id="LAZR01034405">
    <property type="protein sequence ID" value="KKL45397.1"/>
    <property type="molecule type" value="Genomic_DNA"/>
</dbReference>
<feature type="non-terminal residue" evidence="1">
    <location>
        <position position="1"/>
    </location>
</feature>
<name>A0A0F9F2T6_9ZZZZ</name>
<accession>A0A0F9F2T6</accession>
<dbReference type="GO" id="GO:0051276">
    <property type="term" value="P:chromosome organization"/>
    <property type="evidence" value="ECO:0007669"/>
    <property type="project" value="InterPro"/>
</dbReference>
<dbReference type="InterPro" id="IPR005335">
    <property type="entry name" value="Terminase_ssu"/>
</dbReference>
<organism evidence="1">
    <name type="scientific">marine sediment metagenome</name>
    <dbReference type="NCBI Taxonomy" id="412755"/>
    <lineage>
        <taxon>unclassified sequences</taxon>
        <taxon>metagenomes</taxon>
        <taxon>ecological metagenomes</taxon>
    </lineage>
</organism>
<protein>
    <submittedName>
        <fullName evidence="1">Uncharacterized protein</fullName>
    </submittedName>
</protein>
<evidence type="ECO:0000313" key="1">
    <source>
        <dbReference type="EMBL" id="KKL45397.1"/>
    </source>
</evidence>
<sequence length="160" mass="17599">YKVKSMAVADAAASRLLGTVKIQEYLTELRAKAESDAVMSLQEMLETHTEIARGRVGHFLDDKKRIEQGVDLDNASIQELNTFDITIGKGENAKLATITKIKLHDPVRSMQEIAKLQGHYPKESLPGLLVDKAIIFILNDTSLIDGIGKRLKGDNDAIEG</sequence>
<gene>
    <name evidence="1" type="ORF">LCGC14_2356110</name>
</gene>